<protein>
    <submittedName>
        <fullName evidence="4">Exonuclease</fullName>
    </submittedName>
</protein>
<keyword evidence="4" id="KW-0540">Nuclease</keyword>
<dbReference type="Gene3D" id="3.30.420.10">
    <property type="entry name" value="Ribonuclease H-like superfamily/Ribonuclease H"/>
    <property type="match status" value="1"/>
</dbReference>
<dbReference type="FunFam" id="3.30.420.10:FF:000045">
    <property type="entry name" value="3'-5' exonuclease DinG"/>
    <property type="match status" value="1"/>
</dbReference>
<dbReference type="NCBIfam" id="TIGR00573">
    <property type="entry name" value="dnaq"/>
    <property type="match status" value="1"/>
</dbReference>
<dbReference type="Gene3D" id="3.40.1440.10">
    <property type="entry name" value="GIY-YIG endonuclease"/>
    <property type="match status" value="1"/>
</dbReference>
<dbReference type="Pfam" id="PF00929">
    <property type="entry name" value="RNase_T"/>
    <property type="match status" value="1"/>
</dbReference>
<dbReference type="SUPFAM" id="SSF53098">
    <property type="entry name" value="Ribonuclease H-like"/>
    <property type="match status" value="1"/>
</dbReference>
<accession>A0A5C8V110</accession>
<dbReference type="GO" id="GO:0003887">
    <property type="term" value="F:DNA-directed DNA polymerase activity"/>
    <property type="evidence" value="ECO:0007669"/>
    <property type="project" value="InterPro"/>
</dbReference>
<dbReference type="CDD" id="cd06127">
    <property type="entry name" value="DEDDh"/>
    <property type="match status" value="1"/>
</dbReference>
<dbReference type="InterPro" id="IPR035901">
    <property type="entry name" value="GIY-YIG_endonuc_sf"/>
</dbReference>
<dbReference type="SMART" id="SM00479">
    <property type="entry name" value="EXOIII"/>
    <property type="match status" value="1"/>
</dbReference>
<organism evidence="4 5">
    <name type="scientific">Flagellimonas hymeniacidonis</name>
    <dbReference type="NCBI Taxonomy" id="2603628"/>
    <lineage>
        <taxon>Bacteria</taxon>
        <taxon>Pseudomonadati</taxon>
        <taxon>Bacteroidota</taxon>
        <taxon>Flavobacteriia</taxon>
        <taxon>Flavobacteriales</taxon>
        <taxon>Flavobacteriaceae</taxon>
        <taxon>Flagellimonas</taxon>
    </lineage>
</organism>
<feature type="domain" description="GIY-YIG" evidence="3">
    <location>
        <begin position="195"/>
        <end position="271"/>
    </location>
</feature>
<dbReference type="InterPro" id="IPR006054">
    <property type="entry name" value="DnaQ"/>
</dbReference>
<dbReference type="PANTHER" id="PTHR30231">
    <property type="entry name" value="DNA POLYMERASE III SUBUNIT EPSILON"/>
    <property type="match status" value="1"/>
</dbReference>
<dbReference type="CDD" id="cd10434">
    <property type="entry name" value="GIY-YIG_UvrC_Cho"/>
    <property type="match status" value="1"/>
</dbReference>
<evidence type="ECO:0000256" key="2">
    <source>
        <dbReference type="ARBA" id="ARBA00026073"/>
    </source>
</evidence>
<proteinExistence type="predicted"/>
<dbReference type="AlphaFoldDB" id="A0A5C8V110"/>
<dbReference type="Pfam" id="PF01541">
    <property type="entry name" value="GIY-YIG"/>
    <property type="match status" value="1"/>
</dbReference>
<reference evidence="4 5" key="1">
    <citation type="submission" date="2019-08" db="EMBL/GenBank/DDBJ databases">
        <title>Professor.</title>
        <authorList>
            <person name="Park J.S."/>
        </authorList>
    </citation>
    <scope>NUCLEOTIDE SEQUENCE [LARGE SCALE GENOMIC DNA]</scope>
    <source>
        <strain evidence="4 5">176CP5-101</strain>
    </source>
</reference>
<keyword evidence="5" id="KW-1185">Reference proteome</keyword>
<comment type="subunit">
    <text evidence="2">DNA polymerase III contains a core (composed of alpha, epsilon and theta chains) that associates with a tau subunit. This core dimerizes to form the POLIII' complex. PolIII' associates with the gamma complex (composed of gamma, delta, delta', psi and chi chains) and with the beta chain to form the complete DNA polymerase III complex.</text>
</comment>
<evidence type="ECO:0000259" key="3">
    <source>
        <dbReference type="PROSITE" id="PS50164"/>
    </source>
</evidence>
<sequence>MYAILDIESTGGKYNEEGIMEIAIHKFDGHRVVDKFISLVNPEREIQPFVAKLTGINNHMLRAAPKFHEVAKRIVEITNGAVIVAHNAQFDYRILRTEFRRLGYDYQRKTLCTVDLSKKLLPDAESHSLGKLVRSLGFPISDRHRANGDAIATLKLFKLLLNKDSEKIIVQEVIREESQGELSPTQLDIVSDLPSETGVYYMYDKDGDIIFLGKTKDIKKRINQHFTNVGQLARKLQKETKRVSYERTGSELIAILKEYQELHKTKPKHNSITKKKLFSHVINFSKNGTPHITLEIVKSKLQKEKKIGFNGVPSAKSFLKKISEEYSICASSLCLDTICEHAKNGCADGCTAIEKTIEYNQKINDAFQKYSVVGKNVALLDRGRELGEQSLILIKNGVLKGFCYVELNHQINNIHILESIITPMSSDENTTFIVESYLRKNNKLKILELTPTL</sequence>
<evidence type="ECO:0000313" key="4">
    <source>
        <dbReference type="EMBL" id="TXN35463.1"/>
    </source>
</evidence>
<dbReference type="InterPro" id="IPR000305">
    <property type="entry name" value="GIY-YIG_endonuc"/>
</dbReference>
<dbReference type="InterPro" id="IPR012337">
    <property type="entry name" value="RNaseH-like_sf"/>
</dbReference>
<comment type="caution">
    <text evidence="4">The sequence shown here is derived from an EMBL/GenBank/DDBJ whole genome shotgun (WGS) entry which is preliminary data.</text>
</comment>
<dbReference type="PROSITE" id="PS50164">
    <property type="entry name" value="GIY_YIG"/>
    <property type="match status" value="1"/>
</dbReference>
<dbReference type="GO" id="GO:0045004">
    <property type="term" value="P:DNA replication proofreading"/>
    <property type="evidence" value="ECO:0007669"/>
    <property type="project" value="TreeGrafter"/>
</dbReference>
<dbReference type="SUPFAM" id="SSF82771">
    <property type="entry name" value="GIY-YIG endonuclease"/>
    <property type="match status" value="1"/>
</dbReference>
<dbReference type="GO" id="GO:0005829">
    <property type="term" value="C:cytosol"/>
    <property type="evidence" value="ECO:0007669"/>
    <property type="project" value="TreeGrafter"/>
</dbReference>
<dbReference type="GO" id="GO:0003677">
    <property type="term" value="F:DNA binding"/>
    <property type="evidence" value="ECO:0007669"/>
    <property type="project" value="InterPro"/>
</dbReference>
<dbReference type="InterPro" id="IPR036397">
    <property type="entry name" value="RNaseH_sf"/>
</dbReference>
<dbReference type="GO" id="GO:0008408">
    <property type="term" value="F:3'-5' exonuclease activity"/>
    <property type="evidence" value="ECO:0007669"/>
    <property type="project" value="TreeGrafter"/>
</dbReference>
<keyword evidence="4" id="KW-0269">Exonuclease</keyword>
<dbReference type="InterPro" id="IPR013520">
    <property type="entry name" value="Ribonucl_H"/>
</dbReference>
<dbReference type="Proteomes" id="UP000321456">
    <property type="component" value="Unassembled WGS sequence"/>
</dbReference>
<comment type="function">
    <text evidence="1">DNA polymerase III is a complex, multichain enzyme responsible for most of the replicative synthesis in bacteria. The epsilon subunit contain the editing function and is a proofreading 3'-5' exonuclease.</text>
</comment>
<dbReference type="RefSeq" id="WP_147744194.1">
    <property type="nucleotide sequence ID" value="NZ_VRUR01000002.1"/>
</dbReference>
<evidence type="ECO:0000313" key="5">
    <source>
        <dbReference type="Proteomes" id="UP000321456"/>
    </source>
</evidence>
<gene>
    <name evidence="4" type="ORF">FVB32_12835</name>
</gene>
<dbReference type="SMART" id="SM00465">
    <property type="entry name" value="GIYc"/>
    <property type="match status" value="1"/>
</dbReference>
<evidence type="ECO:0000256" key="1">
    <source>
        <dbReference type="ARBA" id="ARBA00025483"/>
    </source>
</evidence>
<keyword evidence="4" id="KW-0378">Hydrolase</keyword>
<dbReference type="GO" id="GO:0006289">
    <property type="term" value="P:nucleotide-excision repair"/>
    <property type="evidence" value="ECO:0007669"/>
    <property type="project" value="InterPro"/>
</dbReference>
<dbReference type="InterPro" id="IPR047296">
    <property type="entry name" value="GIY-YIG_UvrC_Cho"/>
</dbReference>
<dbReference type="EMBL" id="VRUR01000002">
    <property type="protein sequence ID" value="TXN35463.1"/>
    <property type="molecule type" value="Genomic_DNA"/>
</dbReference>
<name>A0A5C8V110_9FLAO</name>
<dbReference type="PANTHER" id="PTHR30231:SF37">
    <property type="entry name" value="EXODEOXYRIBONUCLEASE 10"/>
    <property type="match status" value="1"/>
</dbReference>